<dbReference type="GO" id="GO:0005737">
    <property type="term" value="C:cytoplasm"/>
    <property type="evidence" value="ECO:0007669"/>
    <property type="project" value="TreeGrafter"/>
</dbReference>
<dbReference type="Pfam" id="PF00106">
    <property type="entry name" value="adh_short"/>
    <property type="match status" value="1"/>
</dbReference>
<reference evidence="1 2" key="1">
    <citation type="submission" date="2014-06" db="EMBL/GenBank/DDBJ databases">
        <title>Draft genome sequence of Idiomarina sp. MCCC 1A10513.</title>
        <authorList>
            <person name="Du J."/>
            <person name="Lai Q."/>
            <person name="Shao Z."/>
        </authorList>
    </citation>
    <scope>NUCLEOTIDE SEQUENCE [LARGE SCALE GENOMIC DNA]</scope>
    <source>
        <strain evidence="1 2">MCCC 1A10513</strain>
    </source>
</reference>
<dbReference type="AlphaFoldDB" id="A0A094IQL4"/>
<sequence length="236" mass="25843">MRQTILIIGAGGGLGTALTDHYLAAGWQVIGWSRQAPVRTDSALQWQQLDGYQPEQLQDAQAALEGVELSGVLCTLGMLHTESHMPEKHLGALSAEHLRASFEINAILPILLLQQLLPLLPKKQSCFWVQLSAKVGSITDNYLGGWYSYRASKAALNMLLKTASIELGRTHKKLIIAAVHPGTTDTALSEPFQQRLPADKLYSPQLSAERIAQVIENLTTAQSGKLLHWDGTELPY</sequence>
<dbReference type="EMBL" id="JPIN01000002">
    <property type="protein sequence ID" value="KFZ29412.1"/>
    <property type="molecule type" value="Genomic_DNA"/>
</dbReference>
<dbReference type="GO" id="GO:0016491">
    <property type="term" value="F:oxidoreductase activity"/>
    <property type="evidence" value="ECO:0007669"/>
    <property type="project" value="TreeGrafter"/>
</dbReference>
<dbReference type="Gene3D" id="3.40.50.720">
    <property type="entry name" value="NAD(P)-binding Rossmann-like Domain"/>
    <property type="match status" value="1"/>
</dbReference>
<gene>
    <name evidence="1" type="ORF">IDAT_03395</name>
</gene>
<proteinExistence type="predicted"/>
<keyword evidence="2" id="KW-1185">Reference proteome</keyword>
<dbReference type="eggNOG" id="COG1028">
    <property type="taxonomic scope" value="Bacteria"/>
</dbReference>
<dbReference type="Proteomes" id="UP000053718">
    <property type="component" value="Unassembled WGS sequence"/>
</dbReference>
<dbReference type="PRINTS" id="PR00081">
    <property type="entry name" value="GDHRDH"/>
</dbReference>
<organism evidence="1 2">
    <name type="scientific">Pseudidiomarina atlantica</name>
    <dbReference type="NCBI Taxonomy" id="1517416"/>
    <lineage>
        <taxon>Bacteria</taxon>
        <taxon>Pseudomonadati</taxon>
        <taxon>Pseudomonadota</taxon>
        <taxon>Gammaproteobacteria</taxon>
        <taxon>Alteromonadales</taxon>
        <taxon>Idiomarinaceae</taxon>
        <taxon>Pseudidiomarina</taxon>
    </lineage>
</organism>
<comment type="caution">
    <text evidence="1">The sequence shown here is derived from an EMBL/GenBank/DDBJ whole genome shotgun (WGS) entry which is preliminary data.</text>
</comment>
<dbReference type="STRING" id="1517416.IDAT_03395"/>
<evidence type="ECO:0000313" key="2">
    <source>
        <dbReference type="Proteomes" id="UP000053718"/>
    </source>
</evidence>
<dbReference type="SUPFAM" id="SSF51735">
    <property type="entry name" value="NAD(P)-binding Rossmann-fold domains"/>
    <property type="match status" value="1"/>
</dbReference>
<dbReference type="InterPro" id="IPR051468">
    <property type="entry name" value="Fungal_SecMetab_SDRs"/>
</dbReference>
<dbReference type="PANTHER" id="PTHR43544">
    <property type="entry name" value="SHORT-CHAIN DEHYDROGENASE/REDUCTASE"/>
    <property type="match status" value="1"/>
</dbReference>
<dbReference type="RefSeq" id="WP_034730487.1">
    <property type="nucleotide sequence ID" value="NZ_JPIN01000002.1"/>
</dbReference>
<name>A0A094IQL4_9GAMM</name>
<accession>A0A094IQL4</accession>
<dbReference type="OrthoDB" id="9785826at2"/>
<protein>
    <submittedName>
        <fullName evidence="1">Short-chain dehydrogenase</fullName>
    </submittedName>
</protein>
<dbReference type="InterPro" id="IPR036291">
    <property type="entry name" value="NAD(P)-bd_dom_sf"/>
</dbReference>
<dbReference type="InterPro" id="IPR002347">
    <property type="entry name" value="SDR_fam"/>
</dbReference>
<dbReference type="PANTHER" id="PTHR43544:SF12">
    <property type="entry name" value="NAD(P)-BINDING ROSSMANN-FOLD SUPERFAMILY PROTEIN"/>
    <property type="match status" value="1"/>
</dbReference>
<evidence type="ECO:0000313" key="1">
    <source>
        <dbReference type="EMBL" id="KFZ29412.1"/>
    </source>
</evidence>